<keyword evidence="2" id="KW-1185">Reference proteome</keyword>
<protein>
    <submittedName>
        <fullName evidence="3">Uncharacterized protein LOC111286214</fullName>
    </submittedName>
</protein>
<dbReference type="KEGG" id="dzi:111286214"/>
<dbReference type="AlphaFoldDB" id="A0A6P5XUZ4"/>
<proteinExistence type="predicted"/>
<evidence type="ECO:0000256" key="1">
    <source>
        <dbReference type="SAM" id="MobiDB-lite"/>
    </source>
</evidence>
<gene>
    <name evidence="3" type="primary">LOC111286214</name>
</gene>
<feature type="compositionally biased region" description="Polar residues" evidence="1">
    <location>
        <begin position="10"/>
        <end position="29"/>
    </location>
</feature>
<dbReference type="Proteomes" id="UP000515121">
    <property type="component" value="Unplaced"/>
</dbReference>
<dbReference type="RefSeq" id="XP_022731817.1">
    <property type="nucleotide sequence ID" value="XM_022876082.1"/>
</dbReference>
<dbReference type="GeneID" id="111286214"/>
<evidence type="ECO:0000313" key="2">
    <source>
        <dbReference type="Proteomes" id="UP000515121"/>
    </source>
</evidence>
<evidence type="ECO:0000313" key="3">
    <source>
        <dbReference type="RefSeq" id="XP_022731817.1"/>
    </source>
</evidence>
<organism evidence="2 3">
    <name type="scientific">Durio zibethinus</name>
    <name type="common">Durian</name>
    <dbReference type="NCBI Taxonomy" id="66656"/>
    <lineage>
        <taxon>Eukaryota</taxon>
        <taxon>Viridiplantae</taxon>
        <taxon>Streptophyta</taxon>
        <taxon>Embryophyta</taxon>
        <taxon>Tracheophyta</taxon>
        <taxon>Spermatophyta</taxon>
        <taxon>Magnoliopsida</taxon>
        <taxon>eudicotyledons</taxon>
        <taxon>Gunneridae</taxon>
        <taxon>Pentapetalae</taxon>
        <taxon>rosids</taxon>
        <taxon>malvids</taxon>
        <taxon>Malvales</taxon>
        <taxon>Malvaceae</taxon>
        <taxon>Helicteroideae</taxon>
        <taxon>Durio</taxon>
    </lineage>
</organism>
<feature type="region of interest" description="Disordered" evidence="1">
    <location>
        <begin position="1"/>
        <end position="44"/>
    </location>
</feature>
<accession>A0A6P5XUZ4</accession>
<reference evidence="3" key="1">
    <citation type="submission" date="2025-08" db="UniProtKB">
        <authorList>
            <consortium name="RefSeq"/>
        </authorList>
    </citation>
    <scope>IDENTIFICATION</scope>
    <source>
        <tissue evidence="3">Fruit stalk</tissue>
    </source>
</reference>
<name>A0A6P5XUZ4_DURZI</name>
<sequence length="196" mass="22105">MVGHDGFSTPKKSSGFSMARYTKSTSKSKGNCKAPQPDVQPFRSGIKISEQPPQHNHIEGRSPAAIVKLKEKKLVVKNSYKRPRSVNPSLANLLIESSAAGGQCYLSVEFDKDDNAFDNLEVAKRFGHYSMIQKDFDQLLKSTSQNVAETILHTYKAFVHLLKAEQDMKKYNKDIMVYVESNRKLSFQCRAKKTND</sequence>